<dbReference type="AlphaFoldDB" id="A0A8H8UH63"/>
<organism evidence="6 7">
    <name type="scientific">Lachnellula occidentalis</name>
    <dbReference type="NCBI Taxonomy" id="215460"/>
    <lineage>
        <taxon>Eukaryota</taxon>
        <taxon>Fungi</taxon>
        <taxon>Dikarya</taxon>
        <taxon>Ascomycota</taxon>
        <taxon>Pezizomycotina</taxon>
        <taxon>Leotiomycetes</taxon>
        <taxon>Helotiales</taxon>
        <taxon>Lachnaceae</taxon>
        <taxon>Lachnellula</taxon>
    </lineage>
</organism>
<dbReference type="PROSITE" id="PS50865">
    <property type="entry name" value="ZF_MYND_2"/>
    <property type="match status" value="1"/>
</dbReference>
<dbReference type="OrthoDB" id="432970at2759"/>
<evidence type="ECO:0000256" key="2">
    <source>
        <dbReference type="ARBA" id="ARBA00022771"/>
    </source>
</evidence>
<keyword evidence="3" id="KW-0862">Zinc</keyword>
<evidence type="ECO:0000313" key="6">
    <source>
        <dbReference type="EMBL" id="TVY48015.1"/>
    </source>
</evidence>
<evidence type="ECO:0000256" key="1">
    <source>
        <dbReference type="ARBA" id="ARBA00022723"/>
    </source>
</evidence>
<evidence type="ECO:0000259" key="5">
    <source>
        <dbReference type="PROSITE" id="PS50865"/>
    </source>
</evidence>
<dbReference type="Pfam" id="PF01753">
    <property type="entry name" value="zf-MYND"/>
    <property type="match status" value="1"/>
</dbReference>
<dbReference type="Gene3D" id="6.10.140.2220">
    <property type="match status" value="1"/>
</dbReference>
<keyword evidence="1" id="KW-0479">Metal-binding</keyword>
<dbReference type="Proteomes" id="UP000443090">
    <property type="component" value="Unassembled WGS sequence"/>
</dbReference>
<proteinExistence type="predicted"/>
<comment type="caution">
    <text evidence="6">The sequence shown here is derived from an EMBL/GenBank/DDBJ whole genome shotgun (WGS) entry which is preliminary data.</text>
</comment>
<gene>
    <name evidence="6" type="ORF">LOCC1_G001084</name>
</gene>
<name>A0A8H8UH63_9HELO</name>
<keyword evidence="2 4" id="KW-0863">Zinc-finger</keyword>
<keyword evidence="7" id="KW-1185">Reference proteome</keyword>
<sequence length="335" mass="38033">MEPIPLRTLTLLLNYERAVSDPRFVGMRLLESTEADPSLPRRLVKSNDNDEHFKGGPDTVEELHCNIFARHDEDVTSSSPSPTCLIHPNASPEVQALTLAQRELIFYQTRGHDQWFKAIGLYRVFFDLCPPDQRLSVQMTSEKPILIDMSPRSVIKFSINGPFLHVVTSTPKATGSAGDSHIMTTGSKDNEGHGVLAFPCPGRKDKQQFVVDMTRMEYGDVGRGTYGENYFLGTLDVYMKSMRGICVDPELVKTWDACYTALGKEAETRMKACAKTAWERWQNRESEGWCEHCGKGGKELKRCRGCRMAKIWWCCREHQLAGWGLHKHTCERRTD</sequence>
<evidence type="ECO:0000313" key="7">
    <source>
        <dbReference type="Proteomes" id="UP000443090"/>
    </source>
</evidence>
<accession>A0A8H8UH63</accession>
<reference evidence="6 7" key="1">
    <citation type="submission" date="2018-05" db="EMBL/GenBank/DDBJ databases">
        <title>Genome sequencing and assembly of the regulated plant pathogen Lachnellula willkommii and related sister species for the development of diagnostic species identification markers.</title>
        <authorList>
            <person name="Giroux E."/>
            <person name="Bilodeau G."/>
        </authorList>
    </citation>
    <scope>NUCLEOTIDE SEQUENCE [LARGE SCALE GENOMIC DNA]</scope>
    <source>
        <strain evidence="6 7">CBS 160.35</strain>
    </source>
</reference>
<protein>
    <recommendedName>
        <fullName evidence="5">MYND-type domain-containing protein</fullName>
    </recommendedName>
</protein>
<dbReference type="GO" id="GO:0008270">
    <property type="term" value="F:zinc ion binding"/>
    <property type="evidence" value="ECO:0007669"/>
    <property type="project" value="UniProtKB-KW"/>
</dbReference>
<feature type="domain" description="MYND-type" evidence="5">
    <location>
        <begin position="290"/>
        <end position="330"/>
    </location>
</feature>
<evidence type="ECO:0000256" key="3">
    <source>
        <dbReference type="ARBA" id="ARBA00022833"/>
    </source>
</evidence>
<dbReference type="EMBL" id="QGMI01000063">
    <property type="protein sequence ID" value="TVY48015.1"/>
    <property type="molecule type" value="Genomic_DNA"/>
</dbReference>
<dbReference type="SUPFAM" id="SSF144232">
    <property type="entry name" value="HIT/MYND zinc finger-like"/>
    <property type="match status" value="1"/>
</dbReference>
<evidence type="ECO:0000256" key="4">
    <source>
        <dbReference type="PROSITE-ProRule" id="PRU00134"/>
    </source>
</evidence>
<dbReference type="InterPro" id="IPR002893">
    <property type="entry name" value="Znf_MYND"/>
</dbReference>